<evidence type="ECO:0000313" key="1">
    <source>
        <dbReference type="EMBL" id="GAH98890.1"/>
    </source>
</evidence>
<dbReference type="AlphaFoldDB" id="X1KZ20"/>
<comment type="caution">
    <text evidence="1">The sequence shown here is derived from an EMBL/GenBank/DDBJ whole genome shotgun (WGS) entry which is preliminary data.</text>
</comment>
<organism evidence="1">
    <name type="scientific">marine sediment metagenome</name>
    <dbReference type="NCBI Taxonomy" id="412755"/>
    <lineage>
        <taxon>unclassified sequences</taxon>
        <taxon>metagenomes</taxon>
        <taxon>ecological metagenomes</taxon>
    </lineage>
</organism>
<name>X1KZ20_9ZZZZ</name>
<dbReference type="EMBL" id="BARV01000474">
    <property type="protein sequence ID" value="GAH98890.1"/>
    <property type="molecule type" value="Genomic_DNA"/>
</dbReference>
<gene>
    <name evidence="1" type="ORF">S06H3_01796</name>
</gene>
<protein>
    <recommendedName>
        <fullName evidence="2">Glycosyltransferase 2-like domain-containing protein</fullName>
    </recommendedName>
</protein>
<evidence type="ECO:0008006" key="2">
    <source>
        <dbReference type="Google" id="ProtNLM"/>
    </source>
</evidence>
<feature type="non-terminal residue" evidence="1">
    <location>
        <position position="1"/>
    </location>
</feature>
<proteinExistence type="predicted"/>
<sequence length="88" mass="10135">LLTNLLFGSHLTDMETCYKVIESSLLKDLSLISSRFEIEPEITCKLLKRKEKITEVPISYTGRKKGKKIGVKDGIQAIWNIVKWKLKK</sequence>
<reference evidence="1" key="1">
    <citation type="journal article" date="2014" name="Front. Microbiol.">
        <title>High frequency of phylogenetically diverse reductive dehalogenase-homologous genes in deep subseafloor sedimentary metagenomes.</title>
        <authorList>
            <person name="Kawai M."/>
            <person name="Futagami T."/>
            <person name="Toyoda A."/>
            <person name="Takaki Y."/>
            <person name="Nishi S."/>
            <person name="Hori S."/>
            <person name="Arai W."/>
            <person name="Tsubouchi T."/>
            <person name="Morono Y."/>
            <person name="Uchiyama I."/>
            <person name="Ito T."/>
            <person name="Fujiyama A."/>
            <person name="Inagaki F."/>
            <person name="Takami H."/>
        </authorList>
    </citation>
    <scope>NUCLEOTIDE SEQUENCE</scope>
    <source>
        <strain evidence="1">Expedition CK06-06</strain>
    </source>
</reference>
<accession>X1KZ20</accession>